<evidence type="ECO:0000256" key="3">
    <source>
        <dbReference type="ARBA" id="ARBA00007244"/>
    </source>
</evidence>
<organism evidence="14 15">
    <name type="scientific">Panacagrimonas perspica</name>
    <dbReference type="NCBI Taxonomy" id="381431"/>
    <lineage>
        <taxon>Bacteria</taxon>
        <taxon>Pseudomonadati</taxon>
        <taxon>Pseudomonadota</taxon>
        <taxon>Gammaproteobacteria</taxon>
        <taxon>Nevskiales</taxon>
        <taxon>Nevskiaceae</taxon>
        <taxon>Panacagrimonas</taxon>
    </lineage>
</organism>
<evidence type="ECO:0000313" key="14">
    <source>
        <dbReference type="EMBL" id="TDU25843.1"/>
    </source>
</evidence>
<keyword evidence="8 13" id="KW-1133">Transmembrane helix</keyword>
<dbReference type="PROSITE" id="PS01001">
    <property type="entry name" value="SDH_CYT_2"/>
    <property type="match status" value="1"/>
</dbReference>
<dbReference type="InterPro" id="IPR018495">
    <property type="entry name" value="Succ_DH_cyt_bsu_CS"/>
</dbReference>
<dbReference type="Pfam" id="PF01127">
    <property type="entry name" value="Sdh_cyt"/>
    <property type="match status" value="1"/>
</dbReference>
<evidence type="ECO:0000256" key="12">
    <source>
        <dbReference type="PIRSR" id="PIRSR000178-1"/>
    </source>
</evidence>
<keyword evidence="15" id="KW-1185">Reference proteome</keyword>
<protein>
    <recommendedName>
        <fullName evidence="4">Succinate dehydrogenase cytochrome b556 subunit</fullName>
    </recommendedName>
</protein>
<keyword evidence="10 13" id="KW-0472">Membrane</keyword>
<accession>A0A4R7NX66</accession>
<evidence type="ECO:0000256" key="5">
    <source>
        <dbReference type="ARBA" id="ARBA00022617"/>
    </source>
</evidence>
<keyword evidence="9 12" id="KW-0408">Iron</keyword>
<keyword evidence="7 12" id="KW-0479">Metal-binding</keyword>
<dbReference type="Gene3D" id="1.20.1300.10">
    <property type="entry name" value="Fumarate reductase/succinate dehydrogenase, transmembrane subunit"/>
    <property type="match status" value="1"/>
</dbReference>
<dbReference type="PANTHER" id="PTHR10978">
    <property type="entry name" value="SUCCINATE DEHYDROGENASE CYTOCHROME B560 SUBUNIT"/>
    <property type="match status" value="1"/>
</dbReference>
<comment type="subcellular location">
    <subcellularLocation>
        <location evidence="2">Membrane</location>
        <topology evidence="2">Multi-pass membrane protein</topology>
    </subcellularLocation>
</comment>
<dbReference type="OrthoDB" id="9799441at2"/>
<evidence type="ECO:0000256" key="7">
    <source>
        <dbReference type="ARBA" id="ARBA00022723"/>
    </source>
</evidence>
<dbReference type="PANTHER" id="PTHR10978:SF5">
    <property type="entry name" value="SUCCINATE DEHYDROGENASE CYTOCHROME B560 SUBUNIT, MITOCHONDRIAL"/>
    <property type="match status" value="1"/>
</dbReference>
<feature type="binding site" description="axial binding residue" evidence="12">
    <location>
        <position position="89"/>
    </location>
    <ligand>
        <name>heme</name>
        <dbReference type="ChEBI" id="CHEBI:30413"/>
        <note>ligand shared with second transmembrane subunit</note>
    </ligand>
    <ligandPart>
        <name>Fe</name>
        <dbReference type="ChEBI" id="CHEBI:18248"/>
    </ligandPart>
</feature>
<sequence length="135" mass="14789">MSTPKPSSGPNRPLSPFMIGPYYKPQLTSMLSITHRVTGMALSFGTLLLAGWLIALSNGPDAYHAYSKHVMAWYGQILLLGWSWALLYHLCNGIRHLFWDVGKGFSLPAAYRSGYAVVAISGVLTVAVWALAYLT</sequence>
<comment type="caution">
    <text evidence="14">The sequence shown here is derived from an EMBL/GenBank/DDBJ whole genome shotgun (WGS) entry which is preliminary data.</text>
</comment>
<dbReference type="AlphaFoldDB" id="A0A4R7NX66"/>
<evidence type="ECO:0000256" key="13">
    <source>
        <dbReference type="SAM" id="Phobius"/>
    </source>
</evidence>
<dbReference type="InterPro" id="IPR000701">
    <property type="entry name" value="SuccDH_FuR_B_TM-su"/>
</dbReference>
<evidence type="ECO:0000256" key="6">
    <source>
        <dbReference type="ARBA" id="ARBA00022692"/>
    </source>
</evidence>
<name>A0A4R7NX66_9GAMM</name>
<feature type="transmembrane region" description="Helical" evidence="13">
    <location>
        <begin position="110"/>
        <end position="134"/>
    </location>
</feature>
<dbReference type="GO" id="GO:0016020">
    <property type="term" value="C:membrane"/>
    <property type="evidence" value="ECO:0007669"/>
    <property type="project" value="UniProtKB-SubCell"/>
</dbReference>
<dbReference type="GO" id="GO:0006099">
    <property type="term" value="P:tricarboxylic acid cycle"/>
    <property type="evidence" value="ECO:0007669"/>
    <property type="project" value="InterPro"/>
</dbReference>
<evidence type="ECO:0000256" key="8">
    <source>
        <dbReference type="ARBA" id="ARBA00022989"/>
    </source>
</evidence>
<dbReference type="PIRSF" id="PIRSF000178">
    <property type="entry name" value="SDH_cyt_b560"/>
    <property type="match status" value="1"/>
</dbReference>
<feature type="transmembrane region" description="Helical" evidence="13">
    <location>
        <begin position="37"/>
        <end position="58"/>
    </location>
</feature>
<reference evidence="14 15" key="1">
    <citation type="submission" date="2019-03" db="EMBL/GenBank/DDBJ databases">
        <title>Genomic Encyclopedia of Type Strains, Phase IV (KMG-IV): sequencing the most valuable type-strain genomes for metagenomic binning, comparative biology and taxonomic classification.</title>
        <authorList>
            <person name="Goeker M."/>
        </authorList>
    </citation>
    <scope>NUCLEOTIDE SEQUENCE [LARGE SCALE GENOMIC DNA]</scope>
    <source>
        <strain evidence="14 15">DSM 26377</strain>
    </source>
</reference>
<evidence type="ECO:0000256" key="1">
    <source>
        <dbReference type="ARBA" id="ARBA00004050"/>
    </source>
</evidence>
<evidence type="ECO:0000256" key="9">
    <source>
        <dbReference type="ARBA" id="ARBA00023004"/>
    </source>
</evidence>
<comment type="similarity">
    <text evidence="3">Belongs to the cytochrome b560 family.</text>
</comment>
<evidence type="ECO:0000256" key="2">
    <source>
        <dbReference type="ARBA" id="ARBA00004141"/>
    </source>
</evidence>
<dbReference type="InterPro" id="IPR034804">
    <property type="entry name" value="SQR/QFR_C/D"/>
</dbReference>
<proteinExistence type="inferred from homology"/>
<keyword evidence="6 13" id="KW-0812">Transmembrane</keyword>
<dbReference type="Proteomes" id="UP000295341">
    <property type="component" value="Unassembled WGS sequence"/>
</dbReference>
<dbReference type="GO" id="GO:0009055">
    <property type="term" value="F:electron transfer activity"/>
    <property type="evidence" value="ECO:0007669"/>
    <property type="project" value="InterPro"/>
</dbReference>
<evidence type="ECO:0000256" key="4">
    <source>
        <dbReference type="ARBA" id="ARBA00020076"/>
    </source>
</evidence>
<keyword evidence="5 12" id="KW-0349">Heme</keyword>
<dbReference type="NCBIfam" id="TIGR02970">
    <property type="entry name" value="succ_dehyd_cytB"/>
    <property type="match status" value="1"/>
</dbReference>
<dbReference type="InterPro" id="IPR014314">
    <property type="entry name" value="Succ_DH_cytb556"/>
</dbReference>
<comment type="cofactor">
    <cofactor evidence="12">
        <name>heme</name>
        <dbReference type="ChEBI" id="CHEBI:30413"/>
    </cofactor>
    <text evidence="12">The heme is bound between the two transmembrane subunits.</text>
</comment>
<evidence type="ECO:0000256" key="11">
    <source>
        <dbReference type="ARBA" id="ARBA00025912"/>
    </source>
</evidence>
<dbReference type="RefSeq" id="WP_133883424.1">
    <property type="nucleotide sequence ID" value="NZ_MWIN01000013.1"/>
</dbReference>
<comment type="subunit">
    <text evidence="11">Part of an enzyme complex containing four subunits: a flavoprotein, an iron-sulfur protein, plus two membrane-anchoring proteins, SdhC and SdhD. The complex can form homotrimers.</text>
</comment>
<comment type="function">
    <text evidence="1">Membrane-anchoring subunit of succinate dehydrogenase (SDH).</text>
</comment>
<gene>
    <name evidence="14" type="ORF">DFR24_4288</name>
</gene>
<evidence type="ECO:0000313" key="15">
    <source>
        <dbReference type="Proteomes" id="UP000295341"/>
    </source>
</evidence>
<dbReference type="CDD" id="cd03499">
    <property type="entry name" value="SQR_TypeC_SdhC"/>
    <property type="match status" value="1"/>
</dbReference>
<feature type="transmembrane region" description="Helical" evidence="13">
    <location>
        <begin position="70"/>
        <end position="90"/>
    </location>
</feature>
<dbReference type="SUPFAM" id="SSF81343">
    <property type="entry name" value="Fumarate reductase respiratory complex transmembrane subunits"/>
    <property type="match status" value="1"/>
</dbReference>
<evidence type="ECO:0000256" key="10">
    <source>
        <dbReference type="ARBA" id="ARBA00023136"/>
    </source>
</evidence>
<dbReference type="EMBL" id="SOBT01000011">
    <property type="protein sequence ID" value="TDU25843.1"/>
    <property type="molecule type" value="Genomic_DNA"/>
</dbReference>
<dbReference type="GO" id="GO:0046872">
    <property type="term" value="F:metal ion binding"/>
    <property type="evidence" value="ECO:0007669"/>
    <property type="project" value="UniProtKB-KW"/>
</dbReference>